<dbReference type="InterPro" id="IPR003661">
    <property type="entry name" value="HisK_dim/P_dom"/>
</dbReference>
<evidence type="ECO:0000256" key="2">
    <source>
        <dbReference type="ARBA" id="ARBA00012438"/>
    </source>
</evidence>
<dbReference type="EMBL" id="WTZA01000001">
    <property type="protein sequence ID" value="MXO74725.1"/>
    <property type="molecule type" value="Genomic_DNA"/>
</dbReference>
<dbReference type="CDD" id="cd00082">
    <property type="entry name" value="HisKA"/>
    <property type="match status" value="1"/>
</dbReference>
<comment type="caution">
    <text evidence="5">The sequence shown here is derived from an EMBL/GenBank/DDBJ whole genome shotgun (WGS) entry which is preliminary data.</text>
</comment>
<protein>
    <recommendedName>
        <fullName evidence="2">histidine kinase</fullName>
        <ecNumber evidence="2">2.7.13.3</ecNumber>
    </recommendedName>
</protein>
<evidence type="ECO:0000256" key="1">
    <source>
        <dbReference type="ARBA" id="ARBA00000085"/>
    </source>
</evidence>
<keyword evidence="5" id="KW-0418">Kinase</keyword>
<proteinExistence type="predicted"/>
<reference evidence="5 6" key="1">
    <citation type="submission" date="2019-12" db="EMBL/GenBank/DDBJ databases">
        <title>Genomic-based taxomic classification of the family Erythrobacteraceae.</title>
        <authorList>
            <person name="Xu L."/>
        </authorList>
    </citation>
    <scope>NUCLEOTIDE SEQUENCE [LARGE SCALE GENOMIC DNA]</scope>
    <source>
        <strain evidence="5 6">100921-2</strain>
    </source>
</reference>
<dbReference type="Proteomes" id="UP000439522">
    <property type="component" value="Unassembled WGS sequence"/>
</dbReference>
<gene>
    <name evidence="5" type="ORF">GRI40_05750</name>
</gene>
<evidence type="ECO:0000313" key="6">
    <source>
        <dbReference type="Proteomes" id="UP000439522"/>
    </source>
</evidence>
<name>A0A6I4TEW9_9SPHN</name>
<dbReference type="Pfam" id="PF00512">
    <property type="entry name" value="HisKA"/>
    <property type="match status" value="1"/>
</dbReference>
<organism evidence="5 6">
    <name type="scientific">Tsuneonella aeria</name>
    <dbReference type="NCBI Taxonomy" id="1837929"/>
    <lineage>
        <taxon>Bacteria</taxon>
        <taxon>Pseudomonadati</taxon>
        <taxon>Pseudomonadota</taxon>
        <taxon>Alphaproteobacteria</taxon>
        <taxon>Sphingomonadales</taxon>
        <taxon>Erythrobacteraceae</taxon>
        <taxon>Tsuneonella</taxon>
    </lineage>
</organism>
<dbReference type="GO" id="GO:0000155">
    <property type="term" value="F:phosphorelay sensor kinase activity"/>
    <property type="evidence" value="ECO:0007669"/>
    <property type="project" value="InterPro"/>
</dbReference>
<dbReference type="AlphaFoldDB" id="A0A6I4TEW9"/>
<dbReference type="SUPFAM" id="SSF47384">
    <property type="entry name" value="Homodimeric domain of signal transducing histidine kinase"/>
    <property type="match status" value="1"/>
</dbReference>
<evidence type="ECO:0000313" key="5">
    <source>
        <dbReference type="EMBL" id="MXO74725.1"/>
    </source>
</evidence>
<accession>A0A6I4TEW9</accession>
<feature type="domain" description="Signal transduction histidine kinase dimerisation/phosphoacceptor" evidence="4">
    <location>
        <begin position="328"/>
        <end position="395"/>
    </location>
</feature>
<dbReference type="Gene3D" id="1.10.287.130">
    <property type="match status" value="1"/>
</dbReference>
<comment type="catalytic activity">
    <reaction evidence="1">
        <text>ATP + protein L-histidine = ADP + protein N-phospho-L-histidine.</text>
        <dbReference type="EC" id="2.7.13.3"/>
    </reaction>
</comment>
<keyword evidence="6" id="KW-1185">Reference proteome</keyword>
<dbReference type="InterPro" id="IPR036097">
    <property type="entry name" value="HisK_dim/P_sf"/>
</dbReference>
<dbReference type="OrthoDB" id="9813151at2"/>
<evidence type="ECO:0000259" key="4">
    <source>
        <dbReference type="SMART" id="SM00388"/>
    </source>
</evidence>
<feature type="region of interest" description="Disordered" evidence="3">
    <location>
        <begin position="206"/>
        <end position="228"/>
    </location>
</feature>
<dbReference type="EC" id="2.7.13.3" evidence="2"/>
<keyword evidence="5" id="KW-0808">Transferase</keyword>
<sequence length="562" mass="58848">MHFDDRLATVLRHPADGERAARTQYRQLIDLLGSRATTRDEGLLAAAWLRLGALGEAIPGPERAAVLREPGMRLRNPELALHLAEDEAEVAAAALAVAQLPDDDWEALIPRLPVQARGFLRLRRDLGAPTLEVLERLGIRDRALPVPQSAAVEGDIATDVPPIFAAPPVVPQSARPIPANDLASAEEDSEIGALVRRIESFRKARVGRGAGDDSGRTPAGEGPETTRPRVSAFAFATDAHGRIDWADAAVAPMIVGASLPPAADAARHGRQPLRGVAIDWTGAPDISGAWTIDAAPRFSETGGHFIGYAGRFRRPPAPELVAAYADPSADRMRQLLHELKTPVNAIQGFAEVIQQQLFGPTPHEYRALAAAIAGDAARMLAGFDELDRLARLESGAMALEDGRADLAQIVAALVGQLGEVLRPRNAAFAPDFGETASLVALGGRDAETLCWRLFATITGATGAGEELAVAFAHDHAFVQLTCALPATLAAQADVFAADSPPSRGAVSAGMFGAGFALRLARAEARAAGGDLVRHGAAVVLSLPRLTPAEASPSPAAAGAARG</sequence>
<dbReference type="RefSeq" id="WP_160610458.1">
    <property type="nucleotide sequence ID" value="NZ_WTZA01000001.1"/>
</dbReference>
<dbReference type="SMART" id="SM00388">
    <property type="entry name" value="HisKA"/>
    <property type="match status" value="1"/>
</dbReference>
<evidence type="ECO:0000256" key="3">
    <source>
        <dbReference type="SAM" id="MobiDB-lite"/>
    </source>
</evidence>